<evidence type="ECO:0000256" key="3">
    <source>
        <dbReference type="SAM" id="Phobius"/>
    </source>
</evidence>
<dbReference type="InterPro" id="IPR019734">
    <property type="entry name" value="TPR_rpt"/>
</dbReference>
<dbReference type="RefSeq" id="WP_097323345.1">
    <property type="nucleotide sequence ID" value="NZ_OBDY01000015.1"/>
</dbReference>
<dbReference type="SUPFAM" id="SSF52540">
    <property type="entry name" value="P-loop containing nucleoside triphosphate hydrolases"/>
    <property type="match status" value="1"/>
</dbReference>
<dbReference type="PANTHER" id="PTHR47691:SF3">
    <property type="entry name" value="HTH-TYPE TRANSCRIPTIONAL REGULATOR RV0890C-RELATED"/>
    <property type="match status" value="1"/>
</dbReference>
<feature type="repeat" description="TPR" evidence="1">
    <location>
        <begin position="582"/>
        <end position="615"/>
    </location>
</feature>
<dbReference type="Gene3D" id="3.40.50.300">
    <property type="entry name" value="P-loop containing nucleotide triphosphate hydrolases"/>
    <property type="match status" value="1"/>
</dbReference>
<feature type="transmembrane region" description="Helical" evidence="3">
    <location>
        <begin position="33"/>
        <end position="53"/>
    </location>
</feature>
<keyword evidence="3" id="KW-1133">Transmembrane helix</keyword>
<feature type="region of interest" description="Disordered" evidence="2">
    <location>
        <begin position="689"/>
        <end position="711"/>
    </location>
</feature>
<dbReference type="PRINTS" id="PR00364">
    <property type="entry name" value="DISEASERSIST"/>
</dbReference>
<organism evidence="4 5">
    <name type="scientific">Paractinoplanes atraurantiacus</name>
    <dbReference type="NCBI Taxonomy" id="1036182"/>
    <lineage>
        <taxon>Bacteria</taxon>
        <taxon>Bacillati</taxon>
        <taxon>Actinomycetota</taxon>
        <taxon>Actinomycetes</taxon>
        <taxon>Micromonosporales</taxon>
        <taxon>Micromonosporaceae</taxon>
        <taxon>Paractinoplanes</taxon>
    </lineage>
</organism>
<dbReference type="SMART" id="SM00028">
    <property type="entry name" value="TPR"/>
    <property type="match status" value="3"/>
</dbReference>
<dbReference type="PROSITE" id="PS50005">
    <property type="entry name" value="TPR"/>
    <property type="match status" value="1"/>
</dbReference>
<dbReference type="OrthoDB" id="7628974at2"/>
<dbReference type="Proteomes" id="UP000219612">
    <property type="component" value="Unassembled WGS sequence"/>
</dbReference>
<dbReference type="EMBL" id="OBDY01000015">
    <property type="protein sequence ID" value="SNY54255.1"/>
    <property type="molecule type" value="Genomic_DNA"/>
</dbReference>
<dbReference type="SUPFAM" id="SSF48452">
    <property type="entry name" value="TPR-like"/>
    <property type="match status" value="2"/>
</dbReference>
<keyword evidence="3" id="KW-0812">Transmembrane</keyword>
<dbReference type="InterPro" id="IPR027417">
    <property type="entry name" value="P-loop_NTPase"/>
</dbReference>
<proteinExistence type="predicted"/>
<reference evidence="4 5" key="1">
    <citation type="submission" date="2017-09" db="EMBL/GenBank/DDBJ databases">
        <authorList>
            <person name="Ehlers B."/>
            <person name="Leendertz F.H."/>
        </authorList>
    </citation>
    <scope>NUCLEOTIDE SEQUENCE [LARGE SCALE GENOMIC DNA]</scope>
    <source>
        <strain evidence="4 5">CGMCC 4.6857</strain>
    </source>
</reference>
<sequence>MAKRRRSLVLAAGPIVGALIGALTNIATTRWNWWLIAGLAALVGVAVAIVVATDASPAAPAARGRNLLPRDLTDFTGRAKDLDRIVSARSPIYSVDGMGGIGKTSLAVHAAHRLADSYPGAQVFLDLRGFSEGEPPLPLPEALEILLLAVGVPADQIPAATAARVNLWRAELGARKAVVVLDNAAGADQVRPLLPGASSSLVIVTSRRRLFDLDGVETVSLDVLSPAEASELFRIVLGRPAPDAASIVARLGHLPLAIRLAAAWLRHHPELSGDDLMRRLDTPLASVREVFLLAYRALDEPARKALALVAFAPTADVTADSAAALLRMSPPETQAVLDALCDRNLLSEPVAGRFTIHDLVRESVMRHGEFAGLRADAIGDLMRHYRDAGAGTPVMADLSWWHAEIDNIVMCARHAIQAEEHPFTWELPLTAAQYLRVRDRIALLSDLLQAAEAATDDPAVSAEILRELGICAWLTGRYADATILTTRALETFTAVGDPMGCAHAVSNLGRIDKHTGDLASARVHLQDALGRYDELGDTTDWAAIQLLLCALDRKGGDLGAARARADAALKVAVETGQRDLEADARTQAGTLDRLEGRYTEARRNFERALALDEEMGDRLQTAYVHRHFARLETDLSAFTEARNRLGLALGIYLEIESSQGVADTHQQLSELAERAGDKAAARRHRAKALEMSRVLGRQKPEPGTLSSAAAG</sequence>
<dbReference type="PANTHER" id="PTHR47691">
    <property type="entry name" value="REGULATOR-RELATED"/>
    <property type="match status" value="1"/>
</dbReference>
<protein>
    <submittedName>
        <fullName evidence="4">Uncharacterized protein</fullName>
    </submittedName>
</protein>
<dbReference type="InterPro" id="IPR011990">
    <property type="entry name" value="TPR-like_helical_dom_sf"/>
</dbReference>
<evidence type="ECO:0000256" key="2">
    <source>
        <dbReference type="SAM" id="MobiDB-lite"/>
    </source>
</evidence>
<keyword evidence="3" id="KW-0472">Membrane</keyword>
<gene>
    <name evidence="4" type="ORF">SAMN05421748_11531</name>
</gene>
<name>A0A285J1Q8_9ACTN</name>
<keyword evidence="1" id="KW-0802">TPR repeat</keyword>
<evidence type="ECO:0000313" key="5">
    <source>
        <dbReference type="Proteomes" id="UP000219612"/>
    </source>
</evidence>
<keyword evidence="5" id="KW-1185">Reference proteome</keyword>
<accession>A0A285J1Q8</accession>
<evidence type="ECO:0000313" key="4">
    <source>
        <dbReference type="EMBL" id="SNY54255.1"/>
    </source>
</evidence>
<evidence type="ECO:0000256" key="1">
    <source>
        <dbReference type="PROSITE-ProRule" id="PRU00339"/>
    </source>
</evidence>
<dbReference type="AlphaFoldDB" id="A0A285J1Q8"/>
<dbReference type="Gene3D" id="1.25.40.10">
    <property type="entry name" value="Tetratricopeptide repeat domain"/>
    <property type="match status" value="1"/>
</dbReference>